<sequence>MAKRGRKVSSKAIESMDCEELIRLVRDKPMIYDTQHPKYKDNVVKKHAWLEIARIILPEWSMCSSQVQAAKLNNLQTRWCSMHDAYRKYIRHLKEARSGSGAAPRVPYMFAKNLDFLQPIVEMRETEASWEEQDVMDDQLEAQPEAQAQISLEEGTEDLSQIQSSSNLWETNPDEQSAVAEAIPGPSSAPAHIVLPAKVPRRRPPLSQPDISERLLEMLKKMSEKVDAFLCLDTILALSFVPLIKKVKPERYFEM</sequence>
<proteinExistence type="predicted"/>
<dbReference type="SMART" id="SM00595">
    <property type="entry name" value="MADF"/>
    <property type="match status" value="1"/>
</dbReference>
<feature type="domain" description="MADF" evidence="1">
    <location>
        <begin position="20"/>
        <end position="122"/>
    </location>
</feature>
<evidence type="ECO:0000259" key="1">
    <source>
        <dbReference type="PROSITE" id="PS51029"/>
    </source>
</evidence>
<dbReference type="Pfam" id="PF10545">
    <property type="entry name" value="MADF_DNA_bdg"/>
    <property type="match status" value="1"/>
</dbReference>
<reference evidence="2" key="1">
    <citation type="submission" date="2017-08" db="EMBL/GenBank/DDBJ databases">
        <title>Assembly of the North American Bullfrog Genome.</title>
        <authorList>
            <person name="Warren R.L."/>
            <person name="Vandervalk B.P."/>
            <person name="Kucuk E."/>
            <person name="Birol I."/>
            <person name="Helbing C."/>
            <person name="Pandoh P."/>
            <person name="Behsaz B."/>
            <person name="Mohamadi H."/>
            <person name="Chu J."/>
            <person name="Jackman S."/>
            <person name="Hammond S.A."/>
            <person name="Veldhoen N."/>
            <person name="Kirk H."/>
            <person name="Zhao Y."/>
            <person name="Coope R."/>
            <person name="Pleasance S."/>
            <person name="Moore R."/>
            <person name="Holt R."/>
        </authorList>
    </citation>
    <scope>NUCLEOTIDE SEQUENCE</scope>
    <source>
        <strain evidence="2">Bruno</strain>
        <tissue evidence="2">Liver</tissue>
    </source>
</reference>
<dbReference type="InterPro" id="IPR006578">
    <property type="entry name" value="MADF-dom"/>
</dbReference>
<accession>A0A2G9PH81</accession>
<dbReference type="GO" id="GO:0005667">
    <property type="term" value="C:transcription regulator complex"/>
    <property type="evidence" value="ECO:0007669"/>
    <property type="project" value="TreeGrafter"/>
</dbReference>
<dbReference type="OrthoDB" id="6159213at2759"/>
<dbReference type="PROSITE" id="PS51029">
    <property type="entry name" value="MADF"/>
    <property type="match status" value="1"/>
</dbReference>
<name>A0A2G9PH81_AQUCT</name>
<evidence type="ECO:0000313" key="2">
    <source>
        <dbReference type="EMBL" id="PIO02678.1"/>
    </source>
</evidence>
<organism evidence="2">
    <name type="scientific">Aquarana catesbeiana</name>
    <name type="common">American bullfrog</name>
    <name type="synonym">Rana catesbeiana</name>
    <dbReference type="NCBI Taxonomy" id="8400"/>
    <lineage>
        <taxon>Eukaryota</taxon>
        <taxon>Metazoa</taxon>
        <taxon>Chordata</taxon>
        <taxon>Craniata</taxon>
        <taxon>Vertebrata</taxon>
        <taxon>Euteleostomi</taxon>
        <taxon>Amphibia</taxon>
        <taxon>Batrachia</taxon>
        <taxon>Anura</taxon>
        <taxon>Neobatrachia</taxon>
        <taxon>Ranoidea</taxon>
        <taxon>Ranidae</taxon>
        <taxon>Aquarana</taxon>
    </lineage>
</organism>
<dbReference type="InterPro" id="IPR039353">
    <property type="entry name" value="TF_Adf1"/>
</dbReference>
<gene>
    <name evidence="2" type="ORF">AB205_0212720</name>
</gene>
<dbReference type="PANTHER" id="PTHR12243:SF67">
    <property type="entry name" value="COREPRESSOR OF PANGOLIN, ISOFORM A-RELATED"/>
    <property type="match status" value="1"/>
</dbReference>
<dbReference type="GO" id="GO:0005634">
    <property type="term" value="C:nucleus"/>
    <property type="evidence" value="ECO:0007669"/>
    <property type="project" value="TreeGrafter"/>
</dbReference>
<dbReference type="PANTHER" id="PTHR12243">
    <property type="entry name" value="MADF DOMAIN TRANSCRIPTION FACTOR"/>
    <property type="match status" value="1"/>
</dbReference>
<dbReference type="EMBL" id="KV922498">
    <property type="protein sequence ID" value="PIO02678.1"/>
    <property type="molecule type" value="Genomic_DNA"/>
</dbReference>
<dbReference type="AlphaFoldDB" id="A0A2G9PH81"/>
<dbReference type="GO" id="GO:0006357">
    <property type="term" value="P:regulation of transcription by RNA polymerase II"/>
    <property type="evidence" value="ECO:0007669"/>
    <property type="project" value="TreeGrafter"/>
</dbReference>
<protein>
    <recommendedName>
        <fullName evidence="1">MADF domain-containing protein</fullName>
    </recommendedName>
</protein>